<organism evidence="2">
    <name type="scientific">Drosophila grimshawi</name>
    <name type="common">Hawaiian fruit fly</name>
    <name type="synonym">Idiomyia grimshawi</name>
    <dbReference type="NCBI Taxonomy" id="7222"/>
    <lineage>
        <taxon>Eukaryota</taxon>
        <taxon>Metazoa</taxon>
        <taxon>Ecdysozoa</taxon>
        <taxon>Arthropoda</taxon>
        <taxon>Hexapoda</taxon>
        <taxon>Insecta</taxon>
        <taxon>Pterygota</taxon>
        <taxon>Neoptera</taxon>
        <taxon>Endopterygota</taxon>
        <taxon>Diptera</taxon>
        <taxon>Brachycera</taxon>
        <taxon>Muscomorpha</taxon>
        <taxon>Ephydroidea</taxon>
        <taxon>Drosophilidae</taxon>
        <taxon>Drosophila</taxon>
        <taxon>Hawaiian Drosophila</taxon>
    </lineage>
</organism>
<gene>
    <name evidence="1" type="primary">Dgri\GH16277</name>
    <name evidence="1" type="ORF">Dgri_GH16277</name>
</gene>
<evidence type="ECO:0000313" key="1">
    <source>
        <dbReference type="EMBL" id="EDV91064.1"/>
    </source>
</evidence>
<proteinExistence type="predicted"/>
<sequence length="248" mass="29093">MTEVAEQESKTPSERLALTDVGELLPACLKKKTVTKKDFVDHMGGGRTFKPKKIFKYQTDGALISGHYANNLKVNSVEEKTRTWPYAMDWREEYKQFLLRTKWCNENIYKLFFESPPVRYDQIEDFLRDLRKTVYGSDYSPNEYVSLNSQKTIKTDIDDPNCTSQDIQTTYGNYYNRLQELNKFGANLYRGPAPKDLSMDKFAENMRKIFRKYELSTYFEEICVPALMTAKDGKMPTGPIDRYTLRRY</sequence>
<dbReference type="KEGG" id="dgr:6568519"/>
<dbReference type="HOGENOM" id="CLU_1181283_0_0_1"/>
<dbReference type="PhylomeDB" id="B4JU94"/>
<reference evidence="1 2" key="1">
    <citation type="journal article" date="2007" name="Nature">
        <title>Evolution of genes and genomes on the Drosophila phylogeny.</title>
        <authorList>
            <consortium name="Drosophila 12 Genomes Consortium"/>
            <person name="Clark A.G."/>
            <person name="Eisen M.B."/>
            <person name="Smith D.R."/>
            <person name="Bergman C.M."/>
            <person name="Oliver B."/>
            <person name="Markow T.A."/>
            <person name="Kaufman T.C."/>
            <person name="Kellis M."/>
            <person name="Gelbart W."/>
            <person name="Iyer V.N."/>
            <person name="Pollard D.A."/>
            <person name="Sackton T.B."/>
            <person name="Larracuente A.M."/>
            <person name="Singh N.D."/>
            <person name="Abad J.P."/>
            <person name="Abt D.N."/>
            <person name="Adryan B."/>
            <person name="Aguade M."/>
            <person name="Akashi H."/>
            <person name="Anderson W.W."/>
            <person name="Aquadro C.F."/>
            <person name="Ardell D.H."/>
            <person name="Arguello R."/>
            <person name="Artieri C.G."/>
            <person name="Barbash D.A."/>
            <person name="Barker D."/>
            <person name="Barsanti P."/>
            <person name="Batterham P."/>
            <person name="Batzoglou S."/>
            <person name="Begun D."/>
            <person name="Bhutkar A."/>
            <person name="Blanco E."/>
            <person name="Bosak S.A."/>
            <person name="Bradley R.K."/>
            <person name="Brand A.D."/>
            <person name="Brent M.R."/>
            <person name="Brooks A.N."/>
            <person name="Brown R.H."/>
            <person name="Butlin R.K."/>
            <person name="Caggese C."/>
            <person name="Calvi B.R."/>
            <person name="Bernardo de Carvalho A."/>
            <person name="Caspi A."/>
            <person name="Castrezana S."/>
            <person name="Celniker S.E."/>
            <person name="Chang J.L."/>
            <person name="Chapple C."/>
            <person name="Chatterji S."/>
            <person name="Chinwalla A."/>
            <person name="Civetta A."/>
            <person name="Clifton S.W."/>
            <person name="Comeron J.M."/>
            <person name="Costello J.C."/>
            <person name="Coyne J.A."/>
            <person name="Daub J."/>
            <person name="David R.G."/>
            <person name="Delcher A.L."/>
            <person name="Delehaunty K."/>
            <person name="Do C.B."/>
            <person name="Ebling H."/>
            <person name="Edwards K."/>
            <person name="Eickbush T."/>
            <person name="Evans J.D."/>
            <person name="Filipski A."/>
            <person name="Findeiss S."/>
            <person name="Freyhult E."/>
            <person name="Fulton L."/>
            <person name="Fulton R."/>
            <person name="Garcia A.C."/>
            <person name="Gardiner A."/>
            <person name="Garfield D.A."/>
            <person name="Garvin B.E."/>
            <person name="Gibson G."/>
            <person name="Gilbert D."/>
            <person name="Gnerre S."/>
            <person name="Godfrey J."/>
            <person name="Good R."/>
            <person name="Gotea V."/>
            <person name="Gravely B."/>
            <person name="Greenberg A.J."/>
            <person name="Griffiths-Jones S."/>
            <person name="Gross S."/>
            <person name="Guigo R."/>
            <person name="Gustafson E.A."/>
            <person name="Haerty W."/>
            <person name="Hahn M.W."/>
            <person name="Halligan D.L."/>
            <person name="Halpern A.L."/>
            <person name="Halter G.M."/>
            <person name="Han M.V."/>
            <person name="Heger A."/>
            <person name="Hillier L."/>
            <person name="Hinrichs A.S."/>
            <person name="Holmes I."/>
            <person name="Hoskins R.A."/>
            <person name="Hubisz M.J."/>
            <person name="Hultmark D."/>
            <person name="Huntley M.A."/>
            <person name="Jaffe D.B."/>
            <person name="Jagadeeshan S."/>
            <person name="Jeck W.R."/>
            <person name="Johnson J."/>
            <person name="Jones C.D."/>
            <person name="Jordan W.C."/>
            <person name="Karpen G.H."/>
            <person name="Kataoka E."/>
            <person name="Keightley P.D."/>
            <person name="Kheradpour P."/>
            <person name="Kirkness E.F."/>
            <person name="Koerich L.B."/>
            <person name="Kristiansen K."/>
            <person name="Kudrna D."/>
            <person name="Kulathinal R.J."/>
            <person name="Kumar S."/>
            <person name="Kwok R."/>
            <person name="Lander E."/>
            <person name="Langley C.H."/>
            <person name="Lapoint R."/>
            <person name="Lazzaro B.P."/>
            <person name="Lee S.J."/>
            <person name="Levesque L."/>
            <person name="Li R."/>
            <person name="Lin C.F."/>
            <person name="Lin M.F."/>
            <person name="Lindblad-Toh K."/>
            <person name="Llopart A."/>
            <person name="Long M."/>
            <person name="Low L."/>
            <person name="Lozovsky E."/>
            <person name="Lu J."/>
            <person name="Luo M."/>
            <person name="Machado C.A."/>
            <person name="Makalowski W."/>
            <person name="Marzo M."/>
            <person name="Matsuda M."/>
            <person name="Matzkin L."/>
            <person name="McAllister B."/>
            <person name="McBride C.S."/>
            <person name="McKernan B."/>
            <person name="McKernan K."/>
            <person name="Mendez-Lago M."/>
            <person name="Minx P."/>
            <person name="Mollenhauer M.U."/>
            <person name="Montooth K."/>
            <person name="Mount S.M."/>
            <person name="Mu X."/>
            <person name="Myers E."/>
            <person name="Negre B."/>
            <person name="Newfeld S."/>
            <person name="Nielsen R."/>
            <person name="Noor M.A."/>
            <person name="O'Grady P."/>
            <person name="Pachter L."/>
            <person name="Papaceit M."/>
            <person name="Parisi M.J."/>
            <person name="Parisi M."/>
            <person name="Parts L."/>
            <person name="Pedersen J.S."/>
            <person name="Pesole G."/>
            <person name="Phillippy A.M."/>
            <person name="Ponting C.P."/>
            <person name="Pop M."/>
            <person name="Porcelli D."/>
            <person name="Powell J.R."/>
            <person name="Prohaska S."/>
            <person name="Pruitt K."/>
            <person name="Puig M."/>
            <person name="Quesneville H."/>
            <person name="Ram K.R."/>
            <person name="Rand D."/>
            <person name="Rasmussen M.D."/>
            <person name="Reed L.K."/>
            <person name="Reenan R."/>
            <person name="Reily A."/>
            <person name="Remington K.A."/>
            <person name="Rieger T.T."/>
            <person name="Ritchie M.G."/>
            <person name="Robin C."/>
            <person name="Rogers Y.H."/>
            <person name="Rohde C."/>
            <person name="Rozas J."/>
            <person name="Rubenfield M.J."/>
            <person name="Ruiz A."/>
            <person name="Russo S."/>
            <person name="Salzberg S.L."/>
            <person name="Sanchez-Gracia A."/>
            <person name="Saranga D.J."/>
            <person name="Sato H."/>
            <person name="Schaeffer S.W."/>
            <person name="Schatz M.C."/>
            <person name="Schlenke T."/>
            <person name="Schwartz R."/>
            <person name="Segarra C."/>
            <person name="Singh R.S."/>
            <person name="Sirot L."/>
            <person name="Sirota M."/>
            <person name="Sisneros N.B."/>
            <person name="Smith C.D."/>
            <person name="Smith T.F."/>
            <person name="Spieth J."/>
            <person name="Stage D.E."/>
            <person name="Stark A."/>
            <person name="Stephan W."/>
            <person name="Strausberg R.L."/>
            <person name="Strempel S."/>
            <person name="Sturgill D."/>
            <person name="Sutton G."/>
            <person name="Sutton G.G."/>
            <person name="Tao W."/>
            <person name="Teichmann S."/>
            <person name="Tobari Y.N."/>
            <person name="Tomimura Y."/>
            <person name="Tsolas J.M."/>
            <person name="Valente V.L."/>
            <person name="Venter E."/>
            <person name="Venter J.C."/>
            <person name="Vicario S."/>
            <person name="Vieira F.G."/>
            <person name="Vilella A.J."/>
            <person name="Villasante A."/>
            <person name="Walenz B."/>
            <person name="Wang J."/>
            <person name="Wasserman M."/>
            <person name="Watts T."/>
            <person name="Wilson D."/>
            <person name="Wilson R.K."/>
            <person name="Wing R.A."/>
            <person name="Wolfner M.F."/>
            <person name="Wong A."/>
            <person name="Wong G.K."/>
            <person name="Wu C.I."/>
            <person name="Wu G."/>
            <person name="Yamamoto D."/>
            <person name="Yang H.P."/>
            <person name="Yang S.P."/>
            <person name="Yorke J.A."/>
            <person name="Yoshida K."/>
            <person name="Zdobnov E."/>
            <person name="Zhang P."/>
            <person name="Zhang Y."/>
            <person name="Zimin A.V."/>
            <person name="Baldwin J."/>
            <person name="Abdouelleil A."/>
            <person name="Abdulkadir J."/>
            <person name="Abebe A."/>
            <person name="Abera B."/>
            <person name="Abreu J."/>
            <person name="Acer S.C."/>
            <person name="Aftuck L."/>
            <person name="Alexander A."/>
            <person name="An P."/>
            <person name="Anderson E."/>
            <person name="Anderson S."/>
            <person name="Arachi H."/>
            <person name="Azer M."/>
            <person name="Bachantsang P."/>
            <person name="Barry A."/>
            <person name="Bayul T."/>
            <person name="Berlin A."/>
            <person name="Bessette D."/>
            <person name="Bloom T."/>
            <person name="Blye J."/>
            <person name="Boguslavskiy L."/>
            <person name="Bonnet C."/>
            <person name="Boukhgalter B."/>
            <person name="Bourzgui I."/>
            <person name="Brown A."/>
            <person name="Cahill P."/>
            <person name="Channer S."/>
            <person name="Cheshatsang Y."/>
            <person name="Chuda L."/>
            <person name="Citroen M."/>
            <person name="Collymore A."/>
            <person name="Cooke P."/>
            <person name="Costello M."/>
            <person name="D'Aco K."/>
            <person name="Daza R."/>
            <person name="De Haan G."/>
            <person name="DeGray S."/>
            <person name="DeMaso C."/>
            <person name="Dhargay N."/>
            <person name="Dooley K."/>
            <person name="Dooley E."/>
            <person name="Doricent M."/>
            <person name="Dorje P."/>
            <person name="Dorjee K."/>
            <person name="Dupes A."/>
            <person name="Elong R."/>
            <person name="Falk J."/>
            <person name="Farina A."/>
            <person name="Faro S."/>
            <person name="Ferguson D."/>
            <person name="Fisher S."/>
            <person name="Foley C.D."/>
            <person name="Franke A."/>
            <person name="Friedrich D."/>
            <person name="Gadbois L."/>
            <person name="Gearin G."/>
            <person name="Gearin C.R."/>
            <person name="Giannoukos G."/>
            <person name="Goode T."/>
            <person name="Graham J."/>
            <person name="Grandbois E."/>
            <person name="Grewal S."/>
            <person name="Gyaltsen K."/>
            <person name="Hafez N."/>
            <person name="Hagos B."/>
            <person name="Hall J."/>
            <person name="Henson C."/>
            <person name="Hollinger A."/>
            <person name="Honan T."/>
            <person name="Huard M.D."/>
            <person name="Hughes L."/>
            <person name="Hurhula B."/>
            <person name="Husby M.E."/>
            <person name="Kamat A."/>
            <person name="Kanga B."/>
            <person name="Kashin S."/>
            <person name="Khazanovich D."/>
            <person name="Kisner P."/>
            <person name="Lance K."/>
            <person name="Lara M."/>
            <person name="Lee W."/>
            <person name="Lennon N."/>
            <person name="Letendre F."/>
            <person name="LeVine R."/>
            <person name="Lipovsky A."/>
            <person name="Liu X."/>
            <person name="Liu J."/>
            <person name="Liu S."/>
            <person name="Lokyitsang T."/>
            <person name="Lokyitsang Y."/>
            <person name="Lubonja R."/>
            <person name="Lui A."/>
            <person name="MacDonald P."/>
            <person name="Magnisalis V."/>
            <person name="Maru K."/>
            <person name="Matthews C."/>
            <person name="McCusker W."/>
            <person name="McDonough S."/>
            <person name="Mehta T."/>
            <person name="Meldrim J."/>
            <person name="Meneus L."/>
            <person name="Mihai O."/>
            <person name="Mihalev A."/>
            <person name="Mihova T."/>
            <person name="Mittelman R."/>
            <person name="Mlenga V."/>
            <person name="Montmayeur A."/>
            <person name="Mulrain L."/>
            <person name="Navidi A."/>
            <person name="Naylor J."/>
            <person name="Negash T."/>
            <person name="Nguyen T."/>
            <person name="Nguyen N."/>
            <person name="Nicol R."/>
            <person name="Norbu C."/>
            <person name="Norbu N."/>
            <person name="Novod N."/>
            <person name="O'Neill B."/>
            <person name="Osman S."/>
            <person name="Markiewicz E."/>
            <person name="Oyono O.L."/>
            <person name="Patti C."/>
            <person name="Phunkhang P."/>
            <person name="Pierre F."/>
            <person name="Priest M."/>
            <person name="Raghuraman S."/>
            <person name="Rege F."/>
            <person name="Reyes R."/>
            <person name="Rise C."/>
            <person name="Rogov P."/>
            <person name="Ross K."/>
            <person name="Ryan E."/>
            <person name="Settipalli S."/>
            <person name="Shea T."/>
            <person name="Sherpa N."/>
            <person name="Shi L."/>
            <person name="Shih D."/>
            <person name="Sparrow T."/>
            <person name="Spaulding J."/>
            <person name="Stalker J."/>
            <person name="Stange-Thomann N."/>
            <person name="Stavropoulos S."/>
            <person name="Stone C."/>
            <person name="Strader C."/>
            <person name="Tesfaye S."/>
            <person name="Thomson T."/>
            <person name="Thoulutsang Y."/>
            <person name="Thoulutsang D."/>
            <person name="Topham K."/>
            <person name="Topping I."/>
            <person name="Tsamla T."/>
            <person name="Vassiliev H."/>
            <person name="Vo A."/>
            <person name="Wangchuk T."/>
            <person name="Wangdi T."/>
            <person name="Weiand M."/>
            <person name="Wilkinson J."/>
            <person name="Wilson A."/>
            <person name="Yadav S."/>
            <person name="Young G."/>
            <person name="Yu Q."/>
            <person name="Zembek L."/>
            <person name="Zhong D."/>
            <person name="Zimmer A."/>
            <person name="Zwirko Z."/>
            <person name="Jaffe D.B."/>
            <person name="Alvarez P."/>
            <person name="Brockman W."/>
            <person name="Butler J."/>
            <person name="Chin C."/>
            <person name="Gnerre S."/>
            <person name="Grabherr M."/>
            <person name="Kleber M."/>
            <person name="Mauceli E."/>
            <person name="MacCallum I."/>
        </authorList>
    </citation>
    <scope>NUCLEOTIDE SEQUENCE [LARGE SCALE GENOMIC DNA]</scope>
    <source>
        <strain evidence="2">Tucson 15287-2541.00</strain>
    </source>
</reference>
<dbReference type="OrthoDB" id="8049495at2759"/>
<accession>B4JU94</accession>
<dbReference type="AlphaFoldDB" id="B4JU94"/>
<evidence type="ECO:0000313" key="2">
    <source>
        <dbReference type="Proteomes" id="UP000001070"/>
    </source>
</evidence>
<dbReference type="InParanoid" id="B4JU94"/>
<dbReference type="eggNOG" id="ENOG502TCKT">
    <property type="taxonomic scope" value="Eukaryota"/>
</dbReference>
<dbReference type="EMBL" id="CH916374">
    <property type="protein sequence ID" value="EDV91064.1"/>
    <property type="molecule type" value="Genomic_DNA"/>
</dbReference>
<protein>
    <submittedName>
        <fullName evidence="1">GH16277</fullName>
    </submittedName>
</protein>
<dbReference type="Proteomes" id="UP000001070">
    <property type="component" value="Unassembled WGS sequence"/>
</dbReference>
<keyword evidence="2" id="KW-1185">Reference proteome</keyword>
<name>B4JU94_DROGR</name>
<dbReference type="OMA" id="GHYANNL"/>